<keyword evidence="3" id="KW-1185">Reference proteome</keyword>
<dbReference type="HOGENOM" id="CLU_2237325_0_0_1"/>
<dbReference type="EMBL" id="KB908932">
    <property type="protein sequence ID" value="EOB14569.1"/>
    <property type="molecule type" value="Genomic_DNA"/>
</dbReference>
<evidence type="ECO:0000313" key="2">
    <source>
        <dbReference type="EMBL" id="EOB14569.1"/>
    </source>
</evidence>
<evidence type="ECO:0000256" key="1">
    <source>
        <dbReference type="SAM" id="Phobius"/>
    </source>
</evidence>
<evidence type="ECO:0000313" key="3">
    <source>
        <dbReference type="Proteomes" id="UP000016927"/>
    </source>
</evidence>
<feature type="transmembrane region" description="Helical" evidence="1">
    <location>
        <begin position="82"/>
        <end position="101"/>
    </location>
</feature>
<dbReference type="Proteomes" id="UP000016927">
    <property type="component" value="Unassembled WGS sequence"/>
</dbReference>
<name>R0M9B5_NOSB1</name>
<keyword evidence="1" id="KW-1133">Transmembrane helix</keyword>
<dbReference type="AlphaFoldDB" id="R0M9B5"/>
<accession>R0M9B5</accession>
<reference evidence="2 3" key="1">
    <citation type="journal article" date="2013" name="BMC Genomics">
        <title>Comparative genomics of parasitic silkworm microsporidia reveal an association between genome expansion and host adaptation.</title>
        <authorList>
            <person name="Pan G."/>
            <person name="Xu J."/>
            <person name="Li T."/>
            <person name="Xia Q."/>
            <person name="Liu S.L."/>
            <person name="Zhang G."/>
            <person name="Li S."/>
            <person name="Li C."/>
            <person name="Liu H."/>
            <person name="Yang L."/>
            <person name="Liu T."/>
            <person name="Zhang X."/>
            <person name="Wu Z."/>
            <person name="Fan W."/>
            <person name="Dang X."/>
            <person name="Xiang H."/>
            <person name="Tao M."/>
            <person name="Li Y."/>
            <person name="Hu J."/>
            <person name="Li Z."/>
            <person name="Lin L."/>
            <person name="Luo J."/>
            <person name="Geng L."/>
            <person name="Wang L."/>
            <person name="Long M."/>
            <person name="Wan Y."/>
            <person name="He N."/>
            <person name="Zhang Z."/>
            <person name="Lu C."/>
            <person name="Keeling P.J."/>
            <person name="Wang J."/>
            <person name="Xiang Z."/>
            <person name="Zhou Z."/>
        </authorList>
    </citation>
    <scope>NUCLEOTIDE SEQUENCE [LARGE SCALE GENOMIC DNA]</scope>
    <source>
        <strain evidence="3">CQ1 / CVCC 102059</strain>
    </source>
</reference>
<keyword evidence="1" id="KW-0472">Membrane</keyword>
<dbReference type="VEuPathDB" id="MicrosporidiaDB:NBO_24g0015"/>
<gene>
    <name evidence="2" type="ORF">NBO_24g0015</name>
</gene>
<organism evidence="2 3">
    <name type="scientific">Nosema bombycis (strain CQ1 / CVCC 102059)</name>
    <name type="common">Microsporidian parasite</name>
    <name type="synonym">Pebrine of silkworm</name>
    <dbReference type="NCBI Taxonomy" id="578461"/>
    <lineage>
        <taxon>Eukaryota</taxon>
        <taxon>Fungi</taxon>
        <taxon>Fungi incertae sedis</taxon>
        <taxon>Microsporidia</taxon>
        <taxon>Nosematidae</taxon>
        <taxon>Nosema</taxon>
    </lineage>
</organism>
<sequence length="105" mass="12197">MNNLMIGDSMKEMQINLKEISNLFKKWNTVLNQPHLVKMTFEELLNYENEVSSTSDVVESDDSLTYEPIIIKPKNNNLNAQLIFLACFLIVIIGCFIYFKFVKQS</sequence>
<proteinExistence type="predicted"/>
<protein>
    <submittedName>
        <fullName evidence="2">Uncharacterized protein</fullName>
    </submittedName>
</protein>
<keyword evidence="1" id="KW-0812">Transmembrane</keyword>